<reference evidence="3 4" key="1">
    <citation type="submission" date="2016-09" db="EMBL/GenBank/DDBJ databases">
        <title>Nearly complete genome sequences of 2 Mimiviridae isolates, Mimivirus shirakomae and Mimivirus kasaii from Japanese pond and river mouth.</title>
        <authorList>
            <person name="Takemura M."/>
            <person name="Mikami T."/>
            <person name="Murono S."/>
        </authorList>
    </citation>
    <scope>NUCLEOTIDE SEQUENCE [LARGE SCALE GENOMIC DNA]</scope>
    <source>
        <strain evidence="1 4">Mimivirus kasaii</strain>
        <strain evidence="2 3">Mimivirus shirakomae</strain>
    </source>
</reference>
<protein>
    <submittedName>
        <fullName evidence="1">Uncharacterized protein</fullName>
    </submittedName>
</protein>
<dbReference type="Proteomes" id="UP000240366">
    <property type="component" value="Segment"/>
</dbReference>
<evidence type="ECO:0000313" key="2">
    <source>
        <dbReference type="EMBL" id="BAV62129.1"/>
    </source>
</evidence>
<evidence type="ECO:0000313" key="3">
    <source>
        <dbReference type="Proteomes" id="UP000240366"/>
    </source>
</evidence>
<dbReference type="EMBL" id="AP017644">
    <property type="protein sequence ID" value="BAV61141.1"/>
    <property type="molecule type" value="Genomic_DNA"/>
</dbReference>
<evidence type="ECO:0000313" key="1">
    <source>
        <dbReference type="EMBL" id="BAV61141.1"/>
    </source>
</evidence>
<organism evidence="1 4">
    <name type="scientific">Acanthamoeba castellanii mimivirus</name>
    <dbReference type="NCBI Taxonomy" id="1899318"/>
    <lineage>
        <taxon>Viruses</taxon>
        <taxon>Varidnaviria</taxon>
        <taxon>Bamfordvirae</taxon>
        <taxon>Nucleocytoviricota</taxon>
        <taxon>Megaviricetes</taxon>
        <taxon>Imitervirales</taxon>
        <taxon>Mimiviridae</taxon>
        <taxon>Megamimivirinae</taxon>
        <taxon>Mimivirus</taxon>
    </lineage>
</organism>
<evidence type="ECO:0000313" key="4">
    <source>
        <dbReference type="Proteomes" id="UP000241484"/>
    </source>
</evidence>
<sequence length="34" mass="3803">MPSEYLATIRGISIDIPATLNKFSGQSKSEYTRK</sequence>
<proteinExistence type="predicted"/>
<dbReference type="Proteomes" id="UP000241484">
    <property type="component" value="Segment"/>
</dbReference>
<name>A0A1E1ESB5_9VIRU</name>
<accession>A0A1E1ESB5</accession>
<dbReference type="EMBL" id="AP017645">
    <property type="protein sequence ID" value="BAV62129.1"/>
    <property type="molecule type" value="Genomic_DNA"/>
</dbReference>